<dbReference type="Pfam" id="PF00431">
    <property type="entry name" value="CUB"/>
    <property type="match status" value="1"/>
</dbReference>
<dbReference type="Gene3D" id="2.60.120.290">
    <property type="entry name" value="Spermadhesin, CUB domain"/>
    <property type="match status" value="1"/>
</dbReference>
<dbReference type="SUPFAM" id="SSF49854">
    <property type="entry name" value="Spermadhesin, CUB domain"/>
    <property type="match status" value="1"/>
</dbReference>
<keyword evidence="6" id="KW-1015">Disulfide bond</keyword>
<reference evidence="10 11" key="1">
    <citation type="submission" date="2023-05" db="EMBL/GenBank/DDBJ databases">
        <title>B98-5 Cell Line De Novo Hybrid Assembly: An Optical Mapping Approach.</title>
        <authorList>
            <person name="Kananen K."/>
            <person name="Auerbach J.A."/>
            <person name="Kautto E."/>
            <person name="Blachly J.S."/>
        </authorList>
    </citation>
    <scope>NUCLEOTIDE SEQUENCE [LARGE SCALE GENOMIC DNA]</scope>
    <source>
        <strain evidence="10">B95-8</strain>
        <tissue evidence="10">Cell line</tissue>
    </source>
</reference>
<gene>
    <name evidence="10" type="ORF">P7K49_027530</name>
</gene>
<dbReference type="InterPro" id="IPR024079">
    <property type="entry name" value="MetalloPept_cat_dom_sf"/>
</dbReference>
<evidence type="ECO:0000256" key="6">
    <source>
        <dbReference type="ARBA" id="ARBA00023157"/>
    </source>
</evidence>
<dbReference type="PANTHER" id="PTHR10127">
    <property type="entry name" value="DISCOIDIN, CUB, EGF, LAMININ , AND ZINC METALLOPROTEASE DOMAIN CONTAINING"/>
    <property type="match status" value="1"/>
</dbReference>
<dbReference type="InterPro" id="IPR001506">
    <property type="entry name" value="Peptidase_M12A"/>
</dbReference>
<evidence type="ECO:0000256" key="4">
    <source>
        <dbReference type="ARBA" id="ARBA00022833"/>
    </source>
</evidence>
<evidence type="ECO:0000256" key="1">
    <source>
        <dbReference type="ARBA" id="ARBA00022670"/>
    </source>
</evidence>
<evidence type="ECO:0000256" key="2">
    <source>
        <dbReference type="ARBA" id="ARBA00022723"/>
    </source>
</evidence>
<evidence type="ECO:0000313" key="10">
    <source>
        <dbReference type="EMBL" id="KAK2093792.1"/>
    </source>
</evidence>
<keyword evidence="1" id="KW-0645">Protease</keyword>
<evidence type="ECO:0000256" key="3">
    <source>
        <dbReference type="ARBA" id="ARBA00022801"/>
    </source>
</evidence>
<evidence type="ECO:0000256" key="7">
    <source>
        <dbReference type="PROSITE-ProRule" id="PRU00059"/>
    </source>
</evidence>
<keyword evidence="5" id="KW-0482">Metalloprotease</keyword>
<dbReference type="Proteomes" id="UP001266305">
    <property type="component" value="Unassembled WGS sequence"/>
</dbReference>
<dbReference type="PANTHER" id="PTHR10127:SF863">
    <property type="entry name" value="BONE MORPHOGENETIC PROTEIN 1"/>
    <property type="match status" value="1"/>
</dbReference>
<organism evidence="10 11">
    <name type="scientific">Saguinus oedipus</name>
    <name type="common">Cotton-top tamarin</name>
    <name type="synonym">Oedipomidas oedipus</name>
    <dbReference type="NCBI Taxonomy" id="9490"/>
    <lineage>
        <taxon>Eukaryota</taxon>
        <taxon>Metazoa</taxon>
        <taxon>Chordata</taxon>
        <taxon>Craniata</taxon>
        <taxon>Vertebrata</taxon>
        <taxon>Euteleostomi</taxon>
        <taxon>Mammalia</taxon>
        <taxon>Eutheria</taxon>
        <taxon>Euarchontoglires</taxon>
        <taxon>Primates</taxon>
        <taxon>Haplorrhini</taxon>
        <taxon>Platyrrhini</taxon>
        <taxon>Cebidae</taxon>
        <taxon>Callitrichinae</taxon>
        <taxon>Saguinus</taxon>
    </lineage>
</organism>
<evidence type="ECO:0000259" key="8">
    <source>
        <dbReference type="PROSITE" id="PS01180"/>
    </source>
</evidence>
<protein>
    <recommendedName>
        <fullName evidence="12">Metalloendopeptidase</fullName>
    </recommendedName>
</protein>
<name>A0ABQ9U9R7_SAGOE</name>
<dbReference type="PROSITE" id="PS01180">
    <property type="entry name" value="CUB"/>
    <property type="match status" value="1"/>
</dbReference>
<evidence type="ECO:0000313" key="11">
    <source>
        <dbReference type="Proteomes" id="UP001266305"/>
    </source>
</evidence>
<feature type="domain" description="CUB" evidence="8">
    <location>
        <begin position="189"/>
        <end position="243"/>
    </location>
</feature>
<dbReference type="EMBL" id="JASSZA010000014">
    <property type="protein sequence ID" value="KAK2093792.1"/>
    <property type="molecule type" value="Genomic_DNA"/>
</dbReference>
<comment type="caution">
    <text evidence="10">The sequence shown here is derived from an EMBL/GenBank/DDBJ whole genome shotgun (WGS) entry which is preliminary data.</text>
</comment>
<comment type="caution">
    <text evidence="7">Lacks conserved residue(s) required for the propagation of feature annotation.</text>
</comment>
<accession>A0ABQ9U9R7</accession>
<evidence type="ECO:0000256" key="5">
    <source>
        <dbReference type="ARBA" id="ARBA00023049"/>
    </source>
</evidence>
<evidence type="ECO:0000259" key="9">
    <source>
        <dbReference type="PROSITE" id="PS51864"/>
    </source>
</evidence>
<proteinExistence type="predicted"/>
<dbReference type="PROSITE" id="PS51864">
    <property type="entry name" value="ASTACIN"/>
    <property type="match status" value="1"/>
</dbReference>
<dbReference type="Gene3D" id="3.40.390.10">
    <property type="entry name" value="Collagenase (Catalytic Domain)"/>
    <property type="match status" value="2"/>
</dbReference>
<keyword evidence="11" id="KW-1185">Reference proteome</keyword>
<dbReference type="InterPro" id="IPR035914">
    <property type="entry name" value="Sperma_CUB_dom_sf"/>
</dbReference>
<evidence type="ECO:0008006" key="12">
    <source>
        <dbReference type="Google" id="ProtNLM"/>
    </source>
</evidence>
<sequence>MEPQEVESLGETYDFDSIMHYARNTFSRCIQGTWWRRLNPATLQTRQPRYQKPQPEPSKCSYPICSSCLQTFRNRDQGRVVLSDAACVSRPELEAPVGPRAPWTCIPDLPMCSWGSPDSCGVAATEQGGCWSVGSIMTGGIFLDTIVPKYEVNGVKPPIGQRTRLSKGDIAQARKLYKCPGQGKGGMACGETLQDSTGNFSSPEYPNGYSAHMHCVWRISVTPGEKLVPATYLVIVNALSPQR</sequence>
<feature type="domain" description="Peptidase M12A" evidence="9">
    <location>
        <begin position="1"/>
        <end position="180"/>
    </location>
</feature>
<dbReference type="Pfam" id="PF01400">
    <property type="entry name" value="Astacin"/>
    <property type="match status" value="1"/>
</dbReference>
<keyword evidence="2" id="KW-0479">Metal-binding</keyword>
<dbReference type="CDD" id="cd00041">
    <property type="entry name" value="CUB"/>
    <property type="match status" value="1"/>
</dbReference>
<keyword evidence="4" id="KW-0862">Zinc</keyword>
<keyword evidence="3" id="KW-0378">Hydrolase</keyword>
<dbReference type="InterPro" id="IPR000859">
    <property type="entry name" value="CUB_dom"/>
</dbReference>